<proteinExistence type="predicted"/>
<reference evidence="1" key="1">
    <citation type="submission" date="2021-04" db="EMBL/GenBank/DDBJ databases">
        <authorList>
            <person name="Rodrigo-Torres L."/>
            <person name="Arahal R. D."/>
            <person name="Lucena T."/>
        </authorList>
    </citation>
    <scope>NUCLEOTIDE SEQUENCE</scope>
    <source>
        <strain evidence="1">AS29M-1</strain>
    </source>
</reference>
<accession>A0A916NJH6</accession>
<dbReference type="Proteomes" id="UP000683507">
    <property type="component" value="Chromosome"/>
</dbReference>
<name>A0A916NJH6_9FLAO</name>
<organism evidence="1 2">
    <name type="scientific">Parvicella tangerina</name>
    <dbReference type="NCBI Taxonomy" id="2829795"/>
    <lineage>
        <taxon>Bacteria</taxon>
        <taxon>Pseudomonadati</taxon>
        <taxon>Bacteroidota</taxon>
        <taxon>Flavobacteriia</taxon>
        <taxon>Flavobacteriales</taxon>
        <taxon>Parvicellaceae</taxon>
        <taxon>Parvicella</taxon>
    </lineage>
</organism>
<dbReference type="AlphaFoldDB" id="A0A916NJH6"/>
<dbReference type="KEGG" id="ptan:CRYO30217_03297"/>
<keyword evidence="2" id="KW-1185">Reference proteome</keyword>
<protein>
    <submittedName>
        <fullName evidence="1">Uncharacterized protein</fullName>
    </submittedName>
</protein>
<evidence type="ECO:0000313" key="2">
    <source>
        <dbReference type="Proteomes" id="UP000683507"/>
    </source>
</evidence>
<dbReference type="RefSeq" id="WP_258543482.1">
    <property type="nucleotide sequence ID" value="NZ_OU015584.1"/>
</dbReference>
<gene>
    <name evidence="1" type="ORF">CRYO30217_03297</name>
</gene>
<sequence length="70" mass="8049">MDSLLKKRNDLSRQGLEIFILPAKTSKYCVEVYNFKVSVFPILQLYLEGDNYDQLLSDAIENAQSYLASQ</sequence>
<evidence type="ECO:0000313" key="1">
    <source>
        <dbReference type="EMBL" id="CAG5086829.1"/>
    </source>
</evidence>
<dbReference type="EMBL" id="OU015584">
    <property type="protein sequence ID" value="CAG5086829.1"/>
    <property type="molecule type" value="Genomic_DNA"/>
</dbReference>